<evidence type="ECO:0000313" key="4">
    <source>
        <dbReference type="Proteomes" id="UP001597419"/>
    </source>
</evidence>
<protein>
    <submittedName>
        <fullName evidence="3">FAD-dependent oxidoreductase</fullName>
    </submittedName>
</protein>
<dbReference type="RefSeq" id="WP_345402133.1">
    <property type="nucleotide sequence ID" value="NZ_BAABHG010000013.1"/>
</dbReference>
<dbReference type="PRINTS" id="PR00420">
    <property type="entry name" value="RNGMNOXGNASE"/>
</dbReference>
<accession>A0ABW5G7S3</accession>
<reference evidence="4" key="1">
    <citation type="journal article" date="2019" name="Int. J. Syst. Evol. Microbiol.">
        <title>The Global Catalogue of Microorganisms (GCM) 10K type strain sequencing project: providing services to taxonomists for standard genome sequencing and annotation.</title>
        <authorList>
            <consortium name="The Broad Institute Genomics Platform"/>
            <consortium name="The Broad Institute Genome Sequencing Center for Infectious Disease"/>
            <person name="Wu L."/>
            <person name="Ma J."/>
        </authorList>
    </citation>
    <scope>NUCLEOTIDE SEQUENCE [LARGE SCALE GENOMIC DNA]</scope>
    <source>
        <strain evidence="4">CGMCC 4.7643</strain>
    </source>
</reference>
<gene>
    <name evidence="3" type="ORF">ACFSYJ_00740</name>
</gene>
<name>A0ABW5G7S3_9PSEU</name>
<feature type="domain" description="FAD-binding" evidence="2">
    <location>
        <begin position="5"/>
        <end position="352"/>
    </location>
</feature>
<proteinExistence type="predicted"/>
<dbReference type="PANTHER" id="PTHR43476">
    <property type="entry name" value="3-(3-HYDROXY-PHENYL)PROPIONATE/3-HYDROXYCINNAMIC ACID HYDROXYLASE"/>
    <property type="match status" value="1"/>
</dbReference>
<dbReference type="InterPro" id="IPR036188">
    <property type="entry name" value="FAD/NAD-bd_sf"/>
</dbReference>
<dbReference type="SUPFAM" id="SSF51905">
    <property type="entry name" value="FAD/NAD(P)-binding domain"/>
    <property type="match status" value="1"/>
</dbReference>
<keyword evidence="1" id="KW-0560">Oxidoreductase</keyword>
<organism evidence="3 4">
    <name type="scientific">Amycolatopsis samaneae</name>
    <dbReference type="NCBI Taxonomy" id="664691"/>
    <lineage>
        <taxon>Bacteria</taxon>
        <taxon>Bacillati</taxon>
        <taxon>Actinomycetota</taxon>
        <taxon>Actinomycetes</taxon>
        <taxon>Pseudonocardiales</taxon>
        <taxon>Pseudonocardiaceae</taxon>
        <taxon>Amycolatopsis</taxon>
    </lineage>
</organism>
<dbReference type="EMBL" id="JBHUKU010000001">
    <property type="protein sequence ID" value="MFD2457098.1"/>
    <property type="molecule type" value="Genomic_DNA"/>
</dbReference>
<keyword evidence="4" id="KW-1185">Reference proteome</keyword>
<dbReference type="Gene3D" id="3.50.50.60">
    <property type="entry name" value="FAD/NAD(P)-binding domain"/>
    <property type="match status" value="2"/>
</dbReference>
<dbReference type="InterPro" id="IPR050631">
    <property type="entry name" value="PheA/TfdB_FAD_monoxygenase"/>
</dbReference>
<dbReference type="NCBIfam" id="NF004833">
    <property type="entry name" value="PRK06185.1-1"/>
    <property type="match status" value="1"/>
</dbReference>
<evidence type="ECO:0000259" key="2">
    <source>
        <dbReference type="Pfam" id="PF01494"/>
    </source>
</evidence>
<dbReference type="Pfam" id="PF01494">
    <property type="entry name" value="FAD_binding_3"/>
    <property type="match status" value="1"/>
</dbReference>
<comment type="caution">
    <text evidence="3">The sequence shown here is derived from an EMBL/GenBank/DDBJ whole genome shotgun (WGS) entry which is preliminary data.</text>
</comment>
<evidence type="ECO:0000313" key="3">
    <source>
        <dbReference type="EMBL" id="MFD2457098.1"/>
    </source>
</evidence>
<dbReference type="Proteomes" id="UP001597419">
    <property type="component" value="Unassembled WGS sequence"/>
</dbReference>
<dbReference type="InterPro" id="IPR002938">
    <property type="entry name" value="FAD-bd"/>
</dbReference>
<sequence length="420" mass="46005">MTERVRCCVAGGGPAGVMLGLLLARAGVDVVVLEKHRDFLRDFRGDTVHPSTLRLLDELGLGERFARLPRGVLEQMHLRIGGTEIAEVTMADFRRIPGRHKHIAMVPQADLLGLLAGAGRAEPTFDLRMGCAVVGLLREHGRVTGVRYRDQHSGIHELRATLTVGCDGRWSTVREALGLRLREFAVPMDVWQVRVPKGADPKQDKGVFGRFGGGQAAVTMDRDDYYQTSYLIPKGQDAVLRKESLAEFRARLGDLFGWDTAQLAAITSWEDVKFLDVRMGRLDRWHADGALCVGDAAHPMSPVGGVGVNLAIQDAVATAALLAEPLRRGRVTTGELAAVRRRRWLPMAAVQRSQLGEHAMLIKPALEGTLHADRLPVPLRLVRRMPFLRGVAAYLGGVGLRPEHAPPFARRSPSSLDSPL</sequence>
<dbReference type="PANTHER" id="PTHR43476:SF5">
    <property type="entry name" value="FAD-DEPENDENT MONOOXYGENASE"/>
    <property type="match status" value="1"/>
</dbReference>
<evidence type="ECO:0000256" key="1">
    <source>
        <dbReference type="ARBA" id="ARBA00023002"/>
    </source>
</evidence>